<dbReference type="SUPFAM" id="SSF53187">
    <property type="entry name" value="Zn-dependent exopeptidases"/>
    <property type="match status" value="1"/>
</dbReference>
<dbReference type="RefSeq" id="WP_104207789.1">
    <property type="nucleotide sequence ID" value="NZ_PHNF01000001.1"/>
</dbReference>
<feature type="domain" description="Cytosol aminopeptidase" evidence="9">
    <location>
        <begin position="308"/>
        <end position="315"/>
    </location>
</feature>
<keyword evidence="3" id="KW-0645">Protease</keyword>
<dbReference type="GO" id="GO:0030145">
    <property type="term" value="F:manganese ion binding"/>
    <property type="evidence" value="ECO:0007669"/>
    <property type="project" value="InterPro"/>
</dbReference>
<accession>A0A2S5RHJ7</accession>
<evidence type="ECO:0000256" key="4">
    <source>
        <dbReference type="ARBA" id="ARBA00022801"/>
    </source>
</evidence>
<dbReference type="CDD" id="cd00433">
    <property type="entry name" value="Peptidase_M17"/>
    <property type="match status" value="1"/>
</dbReference>
<keyword evidence="11" id="KW-1185">Reference proteome</keyword>
<dbReference type="PANTHER" id="PTHR11963">
    <property type="entry name" value="LEUCINE AMINOPEPTIDASE-RELATED"/>
    <property type="match status" value="1"/>
</dbReference>
<proteinExistence type="inferred from homology"/>
<evidence type="ECO:0000256" key="7">
    <source>
        <dbReference type="ARBA" id="ARBA00050021"/>
    </source>
</evidence>
<organism evidence="10 11">
    <name type="scientific">Mesoplasma corruscae</name>
    <dbReference type="NCBI Taxonomy" id="216874"/>
    <lineage>
        <taxon>Bacteria</taxon>
        <taxon>Bacillati</taxon>
        <taxon>Mycoplasmatota</taxon>
        <taxon>Mollicutes</taxon>
        <taxon>Entomoplasmatales</taxon>
        <taxon>Entomoplasmataceae</taxon>
        <taxon>Mesoplasma</taxon>
    </lineage>
</organism>
<dbReference type="Gene3D" id="3.40.630.10">
    <property type="entry name" value="Zn peptidases"/>
    <property type="match status" value="1"/>
</dbReference>
<dbReference type="Proteomes" id="UP000239785">
    <property type="component" value="Unassembled WGS sequence"/>
</dbReference>
<comment type="function">
    <text evidence="6">Presumably involved in the processing and regular turnover of intracellular proteins. Catalyzes the removal of unsubstituted N-terminal amino acids from various peptides.</text>
</comment>
<evidence type="ECO:0000256" key="5">
    <source>
        <dbReference type="ARBA" id="ARBA00033172"/>
    </source>
</evidence>
<evidence type="ECO:0000256" key="8">
    <source>
        <dbReference type="ARBA" id="ARBA00050061"/>
    </source>
</evidence>
<evidence type="ECO:0000256" key="6">
    <source>
        <dbReference type="ARBA" id="ARBA00049972"/>
    </source>
</evidence>
<dbReference type="InterPro" id="IPR011356">
    <property type="entry name" value="Leucine_aapep/pepB"/>
</dbReference>
<keyword evidence="2 10" id="KW-0031">Aminopeptidase</keyword>
<dbReference type="GO" id="GO:0006508">
    <property type="term" value="P:proteolysis"/>
    <property type="evidence" value="ECO:0007669"/>
    <property type="project" value="UniProtKB-KW"/>
</dbReference>
<dbReference type="AlphaFoldDB" id="A0A2S5RHJ7"/>
<reference evidence="10 11" key="1">
    <citation type="submission" date="2017-11" db="EMBL/GenBank/DDBJ databases">
        <title>Genome sequence of Mesoplasma corruscae ELCA-2 (ATCC 49579).</title>
        <authorList>
            <person name="Lo W.-S."/>
            <person name="Kuo C.-H."/>
        </authorList>
    </citation>
    <scope>NUCLEOTIDE SEQUENCE [LARGE SCALE GENOMIC DNA]</scope>
    <source>
        <strain evidence="10 11">ELCA-2</strain>
    </source>
</reference>
<dbReference type="InterPro" id="IPR000819">
    <property type="entry name" value="Peptidase_M17_C"/>
</dbReference>
<comment type="caution">
    <text evidence="10">The sequence shown here is derived from an EMBL/GenBank/DDBJ whole genome shotgun (WGS) entry which is preliminary data.</text>
</comment>
<dbReference type="PANTHER" id="PTHR11963:SF23">
    <property type="entry name" value="CYTOSOL AMINOPEPTIDASE"/>
    <property type="match status" value="1"/>
</dbReference>
<evidence type="ECO:0000259" key="9">
    <source>
        <dbReference type="PROSITE" id="PS00631"/>
    </source>
</evidence>
<evidence type="ECO:0000256" key="1">
    <source>
        <dbReference type="ARBA" id="ARBA00009528"/>
    </source>
</evidence>
<evidence type="ECO:0000256" key="2">
    <source>
        <dbReference type="ARBA" id="ARBA00022438"/>
    </source>
</evidence>
<evidence type="ECO:0000313" key="10">
    <source>
        <dbReference type="EMBL" id="PPE06605.1"/>
    </source>
</evidence>
<evidence type="ECO:0000313" key="11">
    <source>
        <dbReference type="Proteomes" id="UP000239785"/>
    </source>
</evidence>
<gene>
    <name evidence="10" type="primary">pepA</name>
    <name evidence="10" type="ORF">MCORR_v1c02360</name>
</gene>
<name>A0A2S5RHJ7_9MOLU</name>
<dbReference type="GO" id="GO:0005737">
    <property type="term" value="C:cytoplasm"/>
    <property type="evidence" value="ECO:0007669"/>
    <property type="project" value="InterPro"/>
</dbReference>
<dbReference type="OrthoDB" id="9809354at2"/>
<protein>
    <recommendedName>
        <fullName evidence="7">Probable cytosol aminopeptidase</fullName>
    </recommendedName>
    <alternativeName>
        <fullName evidence="8">Leucine aminopeptidase</fullName>
    </alternativeName>
    <alternativeName>
        <fullName evidence="5">Leucyl aminopeptidase</fullName>
    </alternativeName>
</protein>
<dbReference type="EMBL" id="PHNF01000001">
    <property type="protein sequence ID" value="PPE06605.1"/>
    <property type="molecule type" value="Genomic_DNA"/>
</dbReference>
<keyword evidence="4" id="KW-0378">Hydrolase</keyword>
<dbReference type="Pfam" id="PF00883">
    <property type="entry name" value="Peptidase_M17"/>
    <property type="match status" value="1"/>
</dbReference>
<sequence>MISINKKQYDIKIVAVKDNKKNTFIKDTAGAATLISEDKTIYLVIKDKGCRVRQIKKGLAEALGLYTKNISVDLDSFLEIFSVEKLALVFNTVYETLGYISHTKLSYKGLKETKKEKSKEVEFDINTKHDVKELEKHAAVKVEQVNYARDLQDTPPNFGTSEYYAEKIVADTKSIKDLKITVLGRTEAEKFGMGLFLGVNAGSMYEPRIVVAEYCGDVKKPKTALVGKGITFDSGGYNLKPSSSMEGMKFDMSGAATVLSTVIGLAKAKAKANVVAVAMFTDNRIGYKATLPESVLTSMNGLTVEINNTDAEGRLVLADGITYAIREKKADQIIEISTLTGAMAFSLGSSATGAFTHNDELWKGLEAVSFETRERLWRMPMYEEHLERVKAGAVLGDLSNAVKGGEGSATAAAFLHEFSEDKPFIHFDIAGTAYENGRGNAVLIKTFYEFLK</sequence>
<dbReference type="GO" id="GO:0070006">
    <property type="term" value="F:metalloaminopeptidase activity"/>
    <property type="evidence" value="ECO:0007669"/>
    <property type="project" value="InterPro"/>
</dbReference>
<dbReference type="PRINTS" id="PR00481">
    <property type="entry name" value="LAMNOPPTDASE"/>
</dbReference>
<dbReference type="PROSITE" id="PS00631">
    <property type="entry name" value="CYTOSOL_AP"/>
    <property type="match status" value="1"/>
</dbReference>
<evidence type="ECO:0000256" key="3">
    <source>
        <dbReference type="ARBA" id="ARBA00022670"/>
    </source>
</evidence>
<comment type="similarity">
    <text evidence="1">Belongs to the peptidase M17 family.</text>
</comment>